<proteinExistence type="predicted"/>
<reference evidence="1 2" key="1">
    <citation type="journal article" date="2019" name="Sci. Rep.">
        <title>Orb-weaving spider Araneus ventricosus genome elucidates the spidroin gene catalogue.</title>
        <authorList>
            <person name="Kono N."/>
            <person name="Nakamura H."/>
            <person name="Ohtoshi R."/>
            <person name="Moran D.A.P."/>
            <person name="Shinohara A."/>
            <person name="Yoshida Y."/>
            <person name="Fujiwara M."/>
            <person name="Mori M."/>
            <person name="Tomita M."/>
            <person name="Arakawa K."/>
        </authorList>
    </citation>
    <scope>NUCLEOTIDE SEQUENCE [LARGE SCALE GENOMIC DNA]</scope>
</reference>
<dbReference type="AlphaFoldDB" id="A0A4Y2U5U6"/>
<name>A0A4Y2U5U6_ARAVE</name>
<evidence type="ECO:0000313" key="2">
    <source>
        <dbReference type="Proteomes" id="UP000499080"/>
    </source>
</evidence>
<keyword evidence="2" id="KW-1185">Reference proteome</keyword>
<dbReference type="EMBL" id="BGPR01034022">
    <property type="protein sequence ID" value="GBO08188.1"/>
    <property type="molecule type" value="Genomic_DNA"/>
</dbReference>
<accession>A0A4Y2U5U6</accession>
<gene>
    <name evidence="1" type="ORF">AVEN_82014_1</name>
</gene>
<organism evidence="1 2">
    <name type="scientific">Araneus ventricosus</name>
    <name type="common">Orbweaver spider</name>
    <name type="synonym">Epeira ventricosa</name>
    <dbReference type="NCBI Taxonomy" id="182803"/>
    <lineage>
        <taxon>Eukaryota</taxon>
        <taxon>Metazoa</taxon>
        <taxon>Ecdysozoa</taxon>
        <taxon>Arthropoda</taxon>
        <taxon>Chelicerata</taxon>
        <taxon>Arachnida</taxon>
        <taxon>Araneae</taxon>
        <taxon>Araneomorphae</taxon>
        <taxon>Entelegynae</taxon>
        <taxon>Araneoidea</taxon>
        <taxon>Araneidae</taxon>
        <taxon>Araneus</taxon>
    </lineage>
</organism>
<comment type="caution">
    <text evidence="1">The sequence shown here is derived from an EMBL/GenBank/DDBJ whole genome shotgun (WGS) entry which is preliminary data.</text>
</comment>
<evidence type="ECO:0000313" key="1">
    <source>
        <dbReference type="EMBL" id="GBO08188.1"/>
    </source>
</evidence>
<protein>
    <submittedName>
        <fullName evidence="1">Uncharacterized protein</fullName>
    </submittedName>
</protein>
<dbReference type="Proteomes" id="UP000499080">
    <property type="component" value="Unassembled WGS sequence"/>
</dbReference>
<sequence>MGSRVFRERNQNTWKPVITSRHPWAEKDLRLGFWLSPYEYKVAVEEQKYEELWPGNVSTEAFSFKENFLKSEDTPILGHKSID</sequence>